<dbReference type="SUPFAM" id="SSF51735">
    <property type="entry name" value="NAD(P)-binding Rossmann-fold domains"/>
    <property type="match status" value="1"/>
</dbReference>
<comment type="similarity">
    <text evidence="1">Belongs to the NAD(P)-dependent epimerase/dehydratase family.</text>
</comment>
<keyword evidence="4" id="KW-1185">Reference proteome</keyword>
<accession>A0A1G9LGY5</accession>
<evidence type="ECO:0000259" key="2">
    <source>
        <dbReference type="Pfam" id="PF01370"/>
    </source>
</evidence>
<evidence type="ECO:0000313" key="3">
    <source>
        <dbReference type="EMBL" id="SDL61087.1"/>
    </source>
</evidence>
<dbReference type="AlphaFoldDB" id="A0A1G9LGY5"/>
<proteinExistence type="inferred from homology"/>
<dbReference type="Pfam" id="PF01370">
    <property type="entry name" value="Epimerase"/>
    <property type="match status" value="1"/>
</dbReference>
<dbReference type="Gene3D" id="3.90.25.10">
    <property type="entry name" value="UDP-galactose 4-epimerase, domain 1"/>
    <property type="match status" value="1"/>
</dbReference>
<gene>
    <name evidence="3" type="ORF">SAMN04488502_101343</name>
</gene>
<dbReference type="OrthoDB" id="9766450at2"/>
<dbReference type="PANTHER" id="PTHR43000">
    <property type="entry name" value="DTDP-D-GLUCOSE 4,6-DEHYDRATASE-RELATED"/>
    <property type="match status" value="1"/>
</dbReference>
<evidence type="ECO:0000313" key="4">
    <source>
        <dbReference type="Proteomes" id="UP000214880"/>
    </source>
</evidence>
<organism evidence="3 4">
    <name type="scientific">Dendrosporobacter quercicolus</name>
    <dbReference type="NCBI Taxonomy" id="146817"/>
    <lineage>
        <taxon>Bacteria</taxon>
        <taxon>Bacillati</taxon>
        <taxon>Bacillota</taxon>
        <taxon>Negativicutes</taxon>
        <taxon>Selenomonadales</taxon>
        <taxon>Sporomusaceae</taxon>
        <taxon>Dendrosporobacter</taxon>
    </lineage>
</organism>
<name>A0A1G9LGY5_9FIRM</name>
<dbReference type="Gene3D" id="3.40.50.720">
    <property type="entry name" value="NAD(P)-binding Rossmann-like Domain"/>
    <property type="match status" value="1"/>
</dbReference>
<dbReference type="RefSeq" id="WP_092067659.1">
    <property type="nucleotide sequence ID" value="NZ_FNHB01000001.1"/>
</dbReference>
<dbReference type="InterPro" id="IPR036291">
    <property type="entry name" value="NAD(P)-bd_dom_sf"/>
</dbReference>
<dbReference type="InterPro" id="IPR001509">
    <property type="entry name" value="Epimerase_deHydtase"/>
</dbReference>
<evidence type="ECO:0000256" key="1">
    <source>
        <dbReference type="ARBA" id="ARBA00007637"/>
    </source>
</evidence>
<sequence>MKILVTGGAGFIGSHVVDKLIQQQCRVVVVDNLSSGLREHVNTAAKLIEMDIGSPELLALFEQEKFDYVIHQAAQTTVAQSIDRPDRDCQVNIAGSVNLLEACRKTAVRRIVFASTAAAYGNAADIPIPESAPKQPTSFYGLSKWTVEQYLALYRQIFGLEYIVLRCANVYGERQGNSGEGGVISIFSKKLHERRPVTIFGDGGQSRDFIYVGDVAAANCLALTAKTCNAAFNISTGTETSLNTLVKLLEQAAGIKLKKYFAQPREGDIYRSSLDNTAAGKYLSWQPQMPLSQGLGRTYQALKQPGLNQREGREW</sequence>
<dbReference type="STRING" id="146817.SAMN04488502_101343"/>
<reference evidence="3 4" key="1">
    <citation type="submission" date="2016-10" db="EMBL/GenBank/DDBJ databases">
        <authorList>
            <person name="de Groot N.N."/>
        </authorList>
    </citation>
    <scope>NUCLEOTIDE SEQUENCE [LARGE SCALE GENOMIC DNA]</scope>
    <source>
        <strain evidence="3 4">DSM 1736</strain>
    </source>
</reference>
<protein>
    <submittedName>
        <fullName evidence="3">UDP-glucose 4-epimerase</fullName>
    </submittedName>
</protein>
<dbReference type="Proteomes" id="UP000214880">
    <property type="component" value="Unassembled WGS sequence"/>
</dbReference>
<feature type="domain" description="NAD-dependent epimerase/dehydratase" evidence="2">
    <location>
        <begin position="3"/>
        <end position="234"/>
    </location>
</feature>
<dbReference type="EMBL" id="FNHB01000001">
    <property type="protein sequence ID" value="SDL61087.1"/>
    <property type="molecule type" value="Genomic_DNA"/>
</dbReference>